<organism evidence="1">
    <name type="scientific">Palpitomonas bilix</name>
    <dbReference type="NCBI Taxonomy" id="652834"/>
    <lineage>
        <taxon>Eukaryota</taxon>
        <taxon>Eukaryota incertae sedis</taxon>
    </lineage>
</organism>
<sequence length="225" mass="25203">MTEPDWEIWTNGTLLSSLLSECSTSSYDSCGYLFGKDRTIRSSTVTDHQENVEKQRRVTTSNSFQPADAQRLSSLRNPLFHLSENVTGFYVARRKATTPSLQELSVLRQASSVTTKHLFLLFITPNDVVYKDSASESLCWKFWCYFWKEGKVAKTSLRIRSFQSTSEAGYAEWHQAGFDVSETSAVATAQAGLSNCESTIEALKNGLQELHQSCITLLDSYPAVP</sequence>
<dbReference type="AlphaFoldDB" id="A0A7S3D5K9"/>
<evidence type="ECO:0000313" key="1">
    <source>
        <dbReference type="EMBL" id="CAE0246976.1"/>
    </source>
</evidence>
<accession>A0A7S3D5K9</accession>
<name>A0A7S3D5K9_9EUKA</name>
<proteinExistence type="predicted"/>
<gene>
    <name evidence="1" type="ORF">PBIL07802_LOCUS9166</name>
</gene>
<dbReference type="EMBL" id="HBIB01014193">
    <property type="protein sequence ID" value="CAE0246976.1"/>
    <property type="molecule type" value="Transcribed_RNA"/>
</dbReference>
<protein>
    <submittedName>
        <fullName evidence="1">Uncharacterized protein</fullName>
    </submittedName>
</protein>
<reference evidence="1" key="1">
    <citation type="submission" date="2021-01" db="EMBL/GenBank/DDBJ databases">
        <authorList>
            <person name="Corre E."/>
            <person name="Pelletier E."/>
            <person name="Niang G."/>
            <person name="Scheremetjew M."/>
            <person name="Finn R."/>
            <person name="Kale V."/>
            <person name="Holt S."/>
            <person name="Cochrane G."/>
            <person name="Meng A."/>
            <person name="Brown T."/>
            <person name="Cohen L."/>
        </authorList>
    </citation>
    <scope>NUCLEOTIDE SEQUENCE</scope>
    <source>
        <strain evidence="1">NIES-2562</strain>
    </source>
</reference>